<dbReference type="InterPro" id="IPR006935">
    <property type="entry name" value="Helicase/UvrB_N"/>
</dbReference>
<dbReference type="Gene3D" id="3.40.50.300">
    <property type="entry name" value="P-loop containing nucleotide triphosphate hydrolases"/>
    <property type="match status" value="2"/>
</dbReference>
<name>D9I6B6_9CAUD</name>
<dbReference type="Pfam" id="PF21241">
    <property type="entry name" value="UvsW_N"/>
    <property type="match status" value="1"/>
</dbReference>
<evidence type="ECO:0000259" key="1">
    <source>
        <dbReference type="PROSITE" id="PS51192"/>
    </source>
</evidence>
<dbReference type="RefSeq" id="YP_004300763.1">
    <property type="nucleotide sequence ID" value="NC_015250.1"/>
</dbReference>
<dbReference type="Proteomes" id="UP000000330">
    <property type="component" value="Segment"/>
</dbReference>
<dbReference type="SMART" id="SM00490">
    <property type="entry name" value="HELICc"/>
    <property type="match status" value="1"/>
</dbReference>
<dbReference type="InterPro" id="IPR001650">
    <property type="entry name" value="Helicase_C-like"/>
</dbReference>
<dbReference type="SUPFAM" id="SSF52540">
    <property type="entry name" value="P-loop containing nucleoside triphosphate hydrolases"/>
    <property type="match status" value="2"/>
</dbReference>
<protein>
    <submittedName>
        <fullName evidence="2">UvsW RNA-DNA and DNA-DNA helicase ATPase</fullName>
    </submittedName>
</protein>
<dbReference type="Gene3D" id="3.30.780.20">
    <property type="match status" value="1"/>
</dbReference>
<dbReference type="InterPro" id="IPR014001">
    <property type="entry name" value="Helicase_ATP-bd"/>
</dbReference>
<keyword evidence="2" id="KW-0347">Helicase</keyword>
<keyword evidence="3" id="KW-1185">Reference proteome</keyword>
<dbReference type="InterPro" id="IPR049430">
    <property type="entry name" value="UvsW_N_sf"/>
</dbReference>
<dbReference type="GO" id="GO:0016787">
    <property type="term" value="F:hydrolase activity"/>
    <property type="evidence" value="ECO:0007669"/>
    <property type="project" value="InterPro"/>
</dbReference>
<dbReference type="PANTHER" id="PTHR47396">
    <property type="entry name" value="TYPE I RESTRICTION ENZYME ECOKI R PROTEIN"/>
    <property type="match status" value="1"/>
</dbReference>
<evidence type="ECO:0000313" key="2">
    <source>
        <dbReference type="EMBL" id="ADJ19497.1"/>
    </source>
</evidence>
<dbReference type="GO" id="GO:0004386">
    <property type="term" value="F:helicase activity"/>
    <property type="evidence" value="ECO:0007669"/>
    <property type="project" value="UniProtKB-KW"/>
</dbReference>
<keyword evidence="2" id="KW-0378">Hydrolase</keyword>
<dbReference type="PROSITE" id="PS51192">
    <property type="entry name" value="HELICASE_ATP_BIND_1"/>
    <property type="match status" value="1"/>
</dbReference>
<dbReference type="InterPro" id="IPR027417">
    <property type="entry name" value="P-loop_NTPase"/>
</dbReference>
<dbReference type="GO" id="GO:0003677">
    <property type="term" value="F:DNA binding"/>
    <property type="evidence" value="ECO:0007669"/>
    <property type="project" value="InterPro"/>
</dbReference>
<evidence type="ECO:0000313" key="3">
    <source>
        <dbReference type="Proteomes" id="UP000000330"/>
    </source>
</evidence>
<feature type="domain" description="Helicase ATP-binding" evidence="1">
    <location>
        <begin position="122"/>
        <end position="275"/>
    </location>
</feature>
<dbReference type="InterPro" id="IPR050742">
    <property type="entry name" value="Helicase_Restrict-Modif_Enz"/>
</dbReference>
<dbReference type="PANTHER" id="PTHR47396:SF1">
    <property type="entry name" value="ATP-DEPENDENT HELICASE IRC3-RELATED"/>
    <property type="match status" value="1"/>
</dbReference>
<dbReference type="Pfam" id="PF04851">
    <property type="entry name" value="ResIII"/>
    <property type="match status" value="1"/>
</dbReference>
<keyword evidence="2" id="KW-0067">ATP-binding</keyword>
<organism evidence="2 3">
    <name type="scientific">Acinetobacter phage 133</name>
    <dbReference type="NCBI Taxonomy" id="2919552"/>
    <lineage>
        <taxon>Viruses</taxon>
        <taxon>Duplodnaviria</taxon>
        <taxon>Heunggongvirae</taxon>
        <taxon>Uroviricota</taxon>
        <taxon>Caudoviricetes</taxon>
        <taxon>Pantevenvirales</taxon>
        <taxon>Straboviridae</taxon>
        <taxon>Tevenvirinae</taxon>
        <taxon>Centumtrigintavirus</taxon>
        <taxon>Centumtrigintavirus cv133</taxon>
        <taxon>Acinetobacter virus 133</taxon>
    </lineage>
</organism>
<dbReference type="GO" id="GO:0005524">
    <property type="term" value="F:ATP binding"/>
    <property type="evidence" value="ECO:0007669"/>
    <property type="project" value="InterPro"/>
</dbReference>
<dbReference type="InterPro" id="IPR049409">
    <property type="entry name" value="UvsW_N"/>
</dbReference>
<proteinExistence type="predicted"/>
<dbReference type="EMBL" id="HM114315">
    <property type="protein sequence ID" value="ADJ19497.1"/>
    <property type="molecule type" value="Genomic_DNA"/>
</dbReference>
<sequence>MDIKLHFLDYSHAQIECDDDVYMMLRDHLSFFAEGYQFNPKFKYGQWDGKIRLLEYDRKVPIGLVPHVAKFASNMDYSIWIDSNLKSKSNLSRELFDKWLGKLEIYSGNTRIQPHWYQADAVYKAIIEKRAILNLPTSAGKSLIQALLTRYYLQTKEGKVLILVPNTSLVTQMKSDLVDYRLFHNDDIAELRGGKKPGDEAVVIATWQSAIKQPIEWFEQFGMLLCDEMHLAIGKSISTIIKALVHCEYKAGLTGSLRDGKANLMQYQSLFGEVFKPVTTTQLMEEGQVTNLDINCIILEYSDAVKQIAKGVDYQNEIKLITSYKPRNTFICNVALTLAKKGENAFLMFKHVEHGKALYAELKAKYDKVYYVSGEVDADTRDALKRMAETETGVIIVASYGVFSTGISVKNLHHVLLAHPVKSAVIIKQTIGRVLRKHDSKSVAKVWDFIDDFSTVKVSKSTGKSSRSNANYALKHGLERIKIYITEKFNYTTKKFKL</sequence>
<reference evidence="2 3" key="1">
    <citation type="journal article" date="2010" name="Virol. J.">
        <title>Genomes of the T4-related bacteriophages as windows on microbial genome evolution.</title>
        <authorList>
            <person name="Petrov V.M."/>
            <person name="Ratnayaka S."/>
            <person name="Nolan J.M."/>
            <person name="Miller E.S."/>
            <person name="Karam J.D."/>
        </authorList>
    </citation>
    <scope>NUCLEOTIDE SEQUENCE [LARGE SCALE GENOMIC DNA]</scope>
    <source>
        <strain evidence="2">Acj133</strain>
    </source>
</reference>
<keyword evidence="2" id="KW-0547">Nucleotide-binding</keyword>
<accession>D9I6B6</accession>
<dbReference type="GeneID" id="10323169"/>
<dbReference type="Pfam" id="PF00271">
    <property type="entry name" value="Helicase_C"/>
    <property type="match status" value="1"/>
</dbReference>
<gene>
    <name evidence="2" type="primary">uvsW</name>
    <name evidence="2" type="ORF">Acj133p182</name>
</gene>
<dbReference type="KEGG" id="vg:10323169"/>
<dbReference type="SMART" id="SM00487">
    <property type="entry name" value="DEXDc"/>
    <property type="match status" value="1"/>
</dbReference>